<evidence type="ECO:0000256" key="2">
    <source>
        <dbReference type="RuleBase" id="RU000393"/>
    </source>
</evidence>
<dbReference type="InterPro" id="IPR036423">
    <property type="entry name" value="SOD-like_Cu/Zn_dom_sf"/>
</dbReference>
<sequence length="174" mass="17666">MKKTILATALLCCGIAHAATQEVTLNQVTDQGIGASVGTITISETPYGLLFTPHLSGLPAGVHGFHVHENPSCDTAMKDGKPVAALAAGGHFDPAKTGKHTGPYDANGHLGDLPAVYADDKGNVTYPVLAPRLKTLKDVEGRSLMVHVGGDNHADDPAPLGGGGARMACGVIGG</sequence>
<dbReference type="NCBIfam" id="NF007628">
    <property type="entry name" value="PRK10290.1"/>
    <property type="match status" value="1"/>
</dbReference>
<dbReference type="SUPFAM" id="SSF49329">
    <property type="entry name" value="Cu,Zn superoxide dismutase-like"/>
    <property type="match status" value="1"/>
</dbReference>
<dbReference type="AlphaFoldDB" id="A0A370R3U9"/>
<dbReference type="GO" id="GO:0004784">
    <property type="term" value="F:superoxide dismutase activity"/>
    <property type="evidence" value="ECO:0007669"/>
    <property type="project" value="UniProtKB-EC"/>
</dbReference>
<dbReference type="Proteomes" id="UP000254848">
    <property type="component" value="Unassembled WGS sequence"/>
</dbReference>
<dbReference type="OrthoDB" id="5431326at2"/>
<proteinExistence type="inferred from homology"/>
<keyword evidence="3" id="KW-0732">Signal</keyword>
<comment type="function">
    <text evidence="2">Destroys radicals which are normally produced within the cells and which are toxic to biological systems.</text>
</comment>
<evidence type="ECO:0000256" key="1">
    <source>
        <dbReference type="ARBA" id="ARBA00010457"/>
    </source>
</evidence>
<comment type="catalytic activity">
    <reaction evidence="2">
        <text>2 superoxide + 2 H(+) = H2O2 + O2</text>
        <dbReference type="Rhea" id="RHEA:20696"/>
        <dbReference type="ChEBI" id="CHEBI:15378"/>
        <dbReference type="ChEBI" id="CHEBI:15379"/>
        <dbReference type="ChEBI" id="CHEBI:16240"/>
        <dbReference type="ChEBI" id="CHEBI:18421"/>
        <dbReference type="EC" id="1.15.1.1"/>
    </reaction>
</comment>
<organism evidence="5 6">
    <name type="scientific">Enterobacillus tribolii</name>
    <dbReference type="NCBI Taxonomy" id="1487935"/>
    <lineage>
        <taxon>Bacteria</taxon>
        <taxon>Pseudomonadati</taxon>
        <taxon>Pseudomonadota</taxon>
        <taxon>Gammaproteobacteria</taxon>
        <taxon>Enterobacterales</taxon>
        <taxon>Hafniaceae</taxon>
        <taxon>Enterobacillus</taxon>
    </lineage>
</organism>
<dbReference type="CDD" id="cd00305">
    <property type="entry name" value="Cu-Zn_Superoxide_Dismutase"/>
    <property type="match status" value="1"/>
</dbReference>
<dbReference type="GO" id="GO:0005507">
    <property type="term" value="F:copper ion binding"/>
    <property type="evidence" value="ECO:0007669"/>
    <property type="project" value="InterPro"/>
</dbReference>
<dbReference type="InterPro" id="IPR001424">
    <property type="entry name" value="SOD_Cu_Zn_dom"/>
</dbReference>
<comment type="similarity">
    <text evidence="1 2">Belongs to the Cu-Zn superoxide dismutase family.</text>
</comment>
<comment type="cofactor">
    <cofactor evidence="2">
        <name>Zn(2+)</name>
        <dbReference type="ChEBI" id="CHEBI:29105"/>
    </cofactor>
    <text evidence="2">Binds 1 zinc ion per subunit.</text>
</comment>
<protein>
    <recommendedName>
        <fullName evidence="2">Superoxide dismutase [Cu-Zn]</fullName>
        <ecNumber evidence="2">1.15.1.1</ecNumber>
    </recommendedName>
</protein>
<dbReference type="PANTHER" id="PTHR10003">
    <property type="entry name" value="SUPEROXIDE DISMUTASE CU-ZN -RELATED"/>
    <property type="match status" value="1"/>
</dbReference>
<feature type="chain" id="PRO_5016614300" description="Superoxide dismutase [Cu-Zn]" evidence="3">
    <location>
        <begin position="19"/>
        <end position="174"/>
    </location>
</feature>
<evidence type="ECO:0000259" key="4">
    <source>
        <dbReference type="Pfam" id="PF00080"/>
    </source>
</evidence>
<keyword evidence="2" id="KW-0862">Zinc</keyword>
<dbReference type="EMBL" id="QRAP01000001">
    <property type="protein sequence ID" value="RDK97108.1"/>
    <property type="molecule type" value="Genomic_DNA"/>
</dbReference>
<keyword evidence="2" id="KW-0560">Oxidoreductase</keyword>
<feature type="domain" description="Superoxide dismutase copper/zinc binding" evidence="4">
    <location>
        <begin position="38"/>
        <end position="172"/>
    </location>
</feature>
<dbReference type="InterPro" id="IPR018152">
    <property type="entry name" value="SOD_Cu/Zn_BS"/>
</dbReference>
<comment type="cofactor">
    <cofactor evidence="2">
        <name>Cu cation</name>
        <dbReference type="ChEBI" id="CHEBI:23378"/>
    </cofactor>
    <text evidence="2">Binds 1 copper ion per subunit.</text>
</comment>
<dbReference type="InterPro" id="IPR024134">
    <property type="entry name" value="SOD_Cu/Zn_/chaperone"/>
</dbReference>
<dbReference type="PROSITE" id="PS00087">
    <property type="entry name" value="SOD_CU_ZN_1"/>
    <property type="match status" value="1"/>
</dbReference>
<dbReference type="Gene3D" id="2.60.40.200">
    <property type="entry name" value="Superoxide dismutase, copper/zinc binding domain"/>
    <property type="match status" value="1"/>
</dbReference>
<accession>A0A370R3U9</accession>
<keyword evidence="6" id="KW-1185">Reference proteome</keyword>
<evidence type="ECO:0000256" key="3">
    <source>
        <dbReference type="SAM" id="SignalP"/>
    </source>
</evidence>
<dbReference type="EC" id="1.15.1.1" evidence="2"/>
<feature type="signal peptide" evidence="3">
    <location>
        <begin position="1"/>
        <end position="18"/>
    </location>
</feature>
<keyword evidence="2" id="KW-0186">Copper</keyword>
<keyword evidence="2" id="KW-0479">Metal-binding</keyword>
<dbReference type="PROSITE" id="PS00332">
    <property type="entry name" value="SOD_CU_ZN_2"/>
    <property type="match status" value="1"/>
</dbReference>
<gene>
    <name evidence="5" type="ORF">C8D90_101553</name>
</gene>
<evidence type="ECO:0000313" key="6">
    <source>
        <dbReference type="Proteomes" id="UP000254848"/>
    </source>
</evidence>
<reference evidence="5 6" key="1">
    <citation type="submission" date="2018-07" db="EMBL/GenBank/DDBJ databases">
        <title>Genomic Encyclopedia of Type Strains, Phase IV (KMG-IV): sequencing the most valuable type-strain genomes for metagenomic binning, comparative biology and taxonomic classification.</title>
        <authorList>
            <person name="Goeker M."/>
        </authorList>
    </citation>
    <scope>NUCLEOTIDE SEQUENCE [LARGE SCALE GENOMIC DNA]</scope>
    <source>
        <strain evidence="5 6">DSM 103736</strain>
    </source>
</reference>
<comment type="caution">
    <text evidence="5">The sequence shown here is derived from an EMBL/GenBank/DDBJ whole genome shotgun (WGS) entry which is preliminary data.</text>
</comment>
<dbReference type="Pfam" id="PF00080">
    <property type="entry name" value="Sod_Cu"/>
    <property type="match status" value="1"/>
</dbReference>
<evidence type="ECO:0000313" key="5">
    <source>
        <dbReference type="EMBL" id="RDK97108.1"/>
    </source>
</evidence>
<name>A0A370R3U9_9GAMM</name>
<dbReference type="RefSeq" id="WP_115456858.1">
    <property type="nucleotide sequence ID" value="NZ_QRAP01000001.1"/>
</dbReference>